<comment type="pathway">
    <text evidence="3 11">Protein modification; protein glycosylation.</text>
</comment>
<comment type="subcellular location">
    <subcellularLocation>
        <location evidence="2 11">Endoplasmic reticulum membrane</location>
        <topology evidence="2 11">Single-pass type I membrane protein</topology>
    </subcellularLocation>
</comment>
<comment type="caution">
    <text evidence="12">The sequence shown here is derived from an EMBL/GenBank/DDBJ whole genome shotgun (WGS) entry which is preliminary data.</text>
</comment>
<accession>A0ABR1DEA9</accession>
<dbReference type="Pfam" id="PF04597">
    <property type="entry name" value="Ribophorin_I"/>
    <property type="match status" value="1"/>
</dbReference>
<name>A0ABR1DEA9_NECAM</name>
<keyword evidence="7" id="KW-0732">Signal</keyword>
<evidence type="ECO:0000256" key="1">
    <source>
        <dbReference type="ARBA" id="ARBA00002791"/>
    </source>
</evidence>
<dbReference type="InterPro" id="IPR007676">
    <property type="entry name" value="Ribophorin_I"/>
</dbReference>
<keyword evidence="8 11" id="KW-0256">Endoplasmic reticulum</keyword>
<organism evidence="12 13">
    <name type="scientific">Necator americanus</name>
    <name type="common">Human hookworm</name>
    <dbReference type="NCBI Taxonomy" id="51031"/>
    <lineage>
        <taxon>Eukaryota</taxon>
        <taxon>Metazoa</taxon>
        <taxon>Ecdysozoa</taxon>
        <taxon>Nematoda</taxon>
        <taxon>Chromadorea</taxon>
        <taxon>Rhabditida</taxon>
        <taxon>Rhabditina</taxon>
        <taxon>Rhabditomorpha</taxon>
        <taxon>Strongyloidea</taxon>
        <taxon>Ancylostomatidae</taxon>
        <taxon>Bunostominae</taxon>
        <taxon>Necator</taxon>
    </lineage>
</organism>
<evidence type="ECO:0000256" key="5">
    <source>
        <dbReference type="ARBA" id="ARBA00017611"/>
    </source>
</evidence>
<proteinExistence type="inferred from homology"/>
<keyword evidence="6 11" id="KW-0812">Transmembrane</keyword>
<dbReference type="PANTHER" id="PTHR21049">
    <property type="entry name" value="RIBOPHORIN I"/>
    <property type="match status" value="1"/>
</dbReference>
<comment type="function">
    <text evidence="1 11">Subunit of the oligosaccharyl transferase (OST) complex that catalyzes the initial transfer of a defined glycan (Glc(3)Man(9)GlcNAc(2) in eukaryotes) from the lipid carrier dolichol-pyrophosphate to an asparagine residue within an Asn-X-Ser/Thr consensus motif in nascent polypeptide chains, the first step in protein N-glycosylation. N-glycosylation occurs cotranslationally and the complex associates with the Sec61 complex at the channel-forming translocon complex that mediates protein translocation across the endoplasmic reticulum (ER). All subunits are required for a maximal enzyme activity.</text>
</comment>
<keyword evidence="9 11" id="KW-1133">Transmembrane helix</keyword>
<evidence type="ECO:0000256" key="4">
    <source>
        <dbReference type="ARBA" id="ARBA00008905"/>
    </source>
</evidence>
<sequence>MLQFVAIMLDMRFEAVDSVDEKCALLRMWALPLILCVGVAVASDWKVTKVDRTIDLSSQIVKISSQLTLVNVGTSEANSVEVLLTKEENEHLSYISAQEGNSKGKLKISKQALEKQGFKVYKIELLNRVPKDGEVKVKVELRLTELLRPLPEKITQKENQFVVYHGNAHYAASYPVVEEKTTVKLGSGKTMSVTQVLPTNHENERVVYGPYKDQPAFSTKSIKIHYENNAPFVVATVVERTIEVSHWGNIAVEEYIELVHKGAELKGPFSRIDHQMDRRGRRQPALLHFTTVLPASAKDIYYRDEIGNISTSSVRLRADSVDVEIKPRFPLFGGWRTSYVIGYNVPSFEYLYNKGNDYALKMRVLDHVFDNVVVEKLTTKIILPEMVRKIRLTTPYTMDRRPDEVRFSYLDTSGRTVVVLQKDNLVPEHIQSFTLFYEFEYSQMVREPLLATAFFFALFTAVIIYVRFDFTIVADPAREARERIQGKVSTLTQLVDKKNRTFSQFLNAVSQYKTSRDVTALQDGKKKLETDRTEVNGKLTTAIAALKEDCQESFEKAQELLKYEKSIMDSLDGYITSVQKSQQKSASTEDTQFTQKVAEARTRSEALLASL</sequence>
<reference evidence="12 13" key="1">
    <citation type="submission" date="2023-08" db="EMBL/GenBank/DDBJ databases">
        <title>A Necator americanus chromosomal reference genome.</title>
        <authorList>
            <person name="Ilik V."/>
            <person name="Petrzelkova K.J."/>
            <person name="Pardy F."/>
            <person name="Fuh T."/>
            <person name="Niatou-Singa F.S."/>
            <person name="Gouil Q."/>
            <person name="Baker L."/>
            <person name="Ritchie M.E."/>
            <person name="Jex A.R."/>
            <person name="Gazzola D."/>
            <person name="Li H."/>
            <person name="Toshio Fujiwara R."/>
            <person name="Zhan B."/>
            <person name="Aroian R.V."/>
            <person name="Pafco B."/>
            <person name="Schwarz E.M."/>
        </authorList>
    </citation>
    <scope>NUCLEOTIDE SEQUENCE [LARGE SCALE GENOMIC DNA]</scope>
    <source>
        <strain evidence="12 13">Aroian</strain>
        <tissue evidence="12">Whole animal</tissue>
    </source>
</reference>
<evidence type="ECO:0000256" key="6">
    <source>
        <dbReference type="ARBA" id="ARBA00022692"/>
    </source>
</evidence>
<dbReference type="EMBL" id="JAVFWL010000004">
    <property type="protein sequence ID" value="KAK6748813.1"/>
    <property type="molecule type" value="Genomic_DNA"/>
</dbReference>
<protein>
    <recommendedName>
        <fullName evidence="5 11">Dolichyl-diphosphooligosaccharide--protein glycosyltransferase subunit 1</fullName>
    </recommendedName>
</protein>
<keyword evidence="13" id="KW-1185">Reference proteome</keyword>
<evidence type="ECO:0000256" key="3">
    <source>
        <dbReference type="ARBA" id="ARBA00004922"/>
    </source>
</evidence>
<evidence type="ECO:0000256" key="11">
    <source>
        <dbReference type="RuleBase" id="RU361143"/>
    </source>
</evidence>
<comment type="subunit">
    <text evidence="11">Component of the oligosaccharyltransferase (OST) complex.</text>
</comment>
<dbReference type="PANTHER" id="PTHR21049:SF0">
    <property type="entry name" value="DOLICHYL-DIPHOSPHOOLIGOSACCHARIDE--PROTEIN GLYCOSYLTRANSFERASE SUBUNIT 1"/>
    <property type="match status" value="1"/>
</dbReference>
<comment type="similarity">
    <text evidence="4 11">Belongs to the OST1 family.</text>
</comment>
<evidence type="ECO:0000313" key="13">
    <source>
        <dbReference type="Proteomes" id="UP001303046"/>
    </source>
</evidence>
<evidence type="ECO:0000256" key="10">
    <source>
        <dbReference type="ARBA" id="ARBA00023136"/>
    </source>
</evidence>
<gene>
    <name evidence="12" type="primary">Necator_chrIV.g14735</name>
    <name evidence="12" type="ORF">RB195_001440</name>
</gene>
<evidence type="ECO:0000313" key="12">
    <source>
        <dbReference type="EMBL" id="KAK6748813.1"/>
    </source>
</evidence>
<feature type="transmembrane region" description="Helical" evidence="11">
    <location>
        <begin position="449"/>
        <end position="468"/>
    </location>
</feature>
<keyword evidence="10 11" id="KW-0472">Membrane</keyword>
<evidence type="ECO:0000256" key="8">
    <source>
        <dbReference type="ARBA" id="ARBA00022824"/>
    </source>
</evidence>
<evidence type="ECO:0000256" key="2">
    <source>
        <dbReference type="ARBA" id="ARBA00004115"/>
    </source>
</evidence>
<dbReference type="Proteomes" id="UP001303046">
    <property type="component" value="Unassembled WGS sequence"/>
</dbReference>
<evidence type="ECO:0000256" key="9">
    <source>
        <dbReference type="ARBA" id="ARBA00022989"/>
    </source>
</evidence>
<evidence type="ECO:0000256" key="7">
    <source>
        <dbReference type="ARBA" id="ARBA00022729"/>
    </source>
</evidence>